<dbReference type="PANTHER" id="PTHR31362:SF0">
    <property type="entry name" value="EXOSTOSIN DOMAIN-CONTAINING PROTEIN-RELATED"/>
    <property type="match status" value="1"/>
</dbReference>
<evidence type="ECO:0000313" key="3">
    <source>
        <dbReference type="WBParaSite" id="HPBE_0001535301-mRNA-1"/>
    </source>
</evidence>
<reference evidence="1 2" key="1">
    <citation type="submission" date="2018-11" db="EMBL/GenBank/DDBJ databases">
        <authorList>
            <consortium name="Pathogen Informatics"/>
        </authorList>
    </citation>
    <scope>NUCLEOTIDE SEQUENCE [LARGE SCALE GENOMIC DNA]</scope>
</reference>
<dbReference type="WBParaSite" id="HPBE_0001535301-mRNA-1">
    <property type="protein sequence ID" value="HPBE_0001535301-mRNA-1"/>
    <property type="gene ID" value="HPBE_0001535301"/>
</dbReference>
<dbReference type="Proteomes" id="UP000050761">
    <property type="component" value="Unassembled WGS sequence"/>
</dbReference>
<dbReference type="AlphaFoldDB" id="A0A3P8B6Q8"/>
<dbReference type="PANTHER" id="PTHR31362">
    <property type="entry name" value="GLYCOSYLTRANSFERASE STELLO1-RELATED"/>
    <property type="match status" value="1"/>
</dbReference>
<sequence length="574" mass="67339">MHYAGLLVVPIRQLAEAVSRTDATFERCVRLRIYVSVWLSRIGAEQSGFRIGWRIPETSYVRKNVGYLYAIKMGAEWIYDIDDGVWPFVIIIITTKAKDCWRTYKTSSNVRWDSEEWVPPVKRTLKRNEYGWAAEEDRYFFPCPPRDADVLRSYYAQKLLHLIGETVTLHPPRVNRSRSFVDSAGHSALGRNRGGGRLENLLAYLASWRCVRCNMLDCMKDLAKYFRDRQLWDDETITLVREWLEDLHALKYTFPTKDLRCLRSKRSSVFSGCRRAYVNFAASALLQNERYALAKSKLDAFRDLNAWCCSAYQQGYPPTQAPFSFIEVSEEELHEGIRLYYCLSKVRELRLRNVKGYLITADDTVLHFWRDIDLNITFHPLGIRHAGKTDDWYQTPYGELALLRAVELFREKSVNSPAVRELWRNFEQRVSEFNSGTNATQYLIENSGFSNSDQFYIPATELDYFSDLMEIFFEAGVFEGIAINRYLASVPHKIFEKDALQFLWGDDRMKWEEFYHPDLLLLHPVKPSTLLDHRTRERMYIAMSWRVSALYYEDRDATARAWQKEFPQSAVNRC</sequence>
<organism evidence="1">
    <name type="scientific">Heligmosomoides polygyrus</name>
    <name type="common">Parasitic roundworm</name>
    <dbReference type="NCBI Taxonomy" id="6339"/>
    <lineage>
        <taxon>Eukaryota</taxon>
        <taxon>Metazoa</taxon>
        <taxon>Ecdysozoa</taxon>
        <taxon>Nematoda</taxon>
        <taxon>Chromadorea</taxon>
        <taxon>Rhabditida</taxon>
        <taxon>Rhabditina</taxon>
        <taxon>Rhabditomorpha</taxon>
        <taxon>Strongyloidea</taxon>
        <taxon>Heligmosomidae</taxon>
        <taxon>Heligmosomoides</taxon>
    </lineage>
</organism>
<accession>A0A3P8B6Q8</accession>
<proteinExistence type="predicted"/>
<gene>
    <name evidence="1" type="ORF">HPBE_LOCUS15352</name>
</gene>
<dbReference type="InterPro" id="IPR005049">
    <property type="entry name" value="STL-like"/>
</dbReference>
<keyword evidence="2" id="KW-1185">Reference proteome</keyword>
<dbReference type="EMBL" id="UZAH01028811">
    <property type="protein sequence ID" value="VDP02515.1"/>
    <property type="molecule type" value="Genomic_DNA"/>
</dbReference>
<reference evidence="3" key="2">
    <citation type="submission" date="2019-09" db="UniProtKB">
        <authorList>
            <consortium name="WormBaseParasite"/>
        </authorList>
    </citation>
    <scope>IDENTIFICATION</scope>
</reference>
<evidence type="ECO:0000313" key="2">
    <source>
        <dbReference type="Proteomes" id="UP000050761"/>
    </source>
</evidence>
<protein>
    <submittedName>
        <fullName evidence="3">Integrase</fullName>
    </submittedName>
</protein>
<name>A0A3P8B6Q8_HELPZ</name>
<evidence type="ECO:0000313" key="1">
    <source>
        <dbReference type="EMBL" id="VDP02515.1"/>
    </source>
</evidence>
<dbReference type="OrthoDB" id="5867140at2759"/>
<dbReference type="Pfam" id="PF03385">
    <property type="entry name" value="STELLO"/>
    <property type="match status" value="2"/>
</dbReference>